<dbReference type="Gene3D" id="3.40.50.300">
    <property type="entry name" value="P-loop containing nucleotide triphosphate hydrolases"/>
    <property type="match status" value="1"/>
</dbReference>
<accession>A0A7J3SLI8</accession>
<dbReference type="InterPro" id="IPR050764">
    <property type="entry name" value="CbbQ/NirQ/NorQ/GpvN"/>
</dbReference>
<dbReference type="InterPro" id="IPR001270">
    <property type="entry name" value="ClpA/B"/>
</dbReference>
<organism evidence="2">
    <name type="scientific">Fervidicoccus fontis</name>
    <dbReference type="NCBI Taxonomy" id="683846"/>
    <lineage>
        <taxon>Archaea</taxon>
        <taxon>Thermoproteota</taxon>
        <taxon>Thermoprotei</taxon>
        <taxon>Fervidicoccales</taxon>
        <taxon>Fervidicoccaceae</taxon>
        <taxon>Fervidicoccus</taxon>
    </lineage>
</organism>
<dbReference type="InterPro" id="IPR027417">
    <property type="entry name" value="P-loop_NTPase"/>
</dbReference>
<reference evidence="2" key="1">
    <citation type="journal article" date="2020" name="mSystems">
        <title>Genome- and Community-Level Interaction Insights into Carbon Utilization and Element Cycling Functions of Hydrothermarchaeota in Hydrothermal Sediment.</title>
        <authorList>
            <person name="Zhou Z."/>
            <person name="Liu Y."/>
            <person name="Xu W."/>
            <person name="Pan J."/>
            <person name="Luo Z.H."/>
            <person name="Li M."/>
        </authorList>
    </citation>
    <scope>NUCLEOTIDE SEQUENCE [LARGE SCALE GENOMIC DNA]</scope>
    <source>
        <strain evidence="2">SpSt-885</strain>
    </source>
</reference>
<dbReference type="InterPro" id="IPR011704">
    <property type="entry name" value="ATPase_dyneun-rel_AAA"/>
</dbReference>
<gene>
    <name evidence="2" type="ORF">ENW83_00890</name>
</gene>
<dbReference type="AlphaFoldDB" id="A0A7J3SLI8"/>
<dbReference type="SMART" id="SM00382">
    <property type="entry name" value="AAA"/>
    <property type="match status" value="1"/>
</dbReference>
<dbReference type="SUPFAM" id="SSF52540">
    <property type="entry name" value="P-loop containing nucleoside triphosphate hydrolases"/>
    <property type="match status" value="1"/>
</dbReference>
<evidence type="ECO:0000259" key="1">
    <source>
        <dbReference type="SMART" id="SM00382"/>
    </source>
</evidence>
<feature type="domain" description="AAA+ ATPase" evidence="1">
    <location>
        <begin position="62"/>
        <end position="211"/>
    </location>
</feature>
<dbReference type="InterPro" id="IPR003593">
    <property type="entry name" value="AAA+_ATPase"/>
</dbReference>
<evidence type="ECO:0000313" key="2">
    <source>
        <dbReference type="EMBL" id="HGZ59749.1"/>
    </source>
</evidence>
<comment type="caution">
    <text evidence="2">The sequence shown here is derived from an EMBL/GenBank/DDBJ whole genome shotgun (WGS) entry which is preliminary data.</text>
</comment>
<dbReference type="GO" id="GO:0005524">
    <property type="term" value="F:ATP binding"/>
    <property type="evidence" value="ECO:0007669"/>
    <property type="project" value="InterPro"/>
</dbReference>
<dbReference type="PRINTS" id="PR00300">
    <property type="entry name" value="CLPPROTEASEA"/>
</dbReference>
<dbReference type="Pfam" id="PF07728">
    <property type="entry name" value="AAA_5"/>
    <property type="match status" value="1"/>
</dbReference>
<dbReference type="EMBL" id="DTLS01000030">
    <property type="protein sequence ID" value="HGZ59749.1"/>
    <property type="molecule type" value="Genomic_DNA"/>
</dbReference>
<proteinExistence type="predicted"/>
<name>A0A7J3SLI8_9CREN</name>
<sequence length="314" mass="36000">MEREKAISKDQIAEKVYEIYDQAYEKVPSIRNPKEASRLLKEKYKLLVEEDLVTLVFSSFIEGFPVLFEGPPGTGKTEIGEALLTLWGGRKSFVLPCSENYDEYRVIGDFHPLRAYKEGFNENSFIPRPLLAALILDSGVLIDEIRRSSEEFQNLLLDIIDKRRIIIPELKRVYKASGEGFQIIFTSNPEDLAQNELSDAFLRRVVRITFSYPPLNKELEILRLRLGEKIELYEGEVMVSALKAIDEIRKTDLLYKPGIADSVRWMGISARIAQLRNHRKVMVEDLIDGAKASLVKRAEEEKTILEIIESNVPH</sequence>
<dbReference type="PANTHER" id="PTHR42759">
    <property type="entry name" value="MOXR FAMILY PROTEIN"/>
    <property type="match status" value="1"/>
</dbReference>
<dbReference type="GO" id="GO:0016887">
    <property type="term" value="F:ATP hydrolysis activity"/>
    <property type="evidence" value="ECO:0007669"/>
    <property type="project" value="InterPro"/>
</dbReference>
<dbReference type="PANTHER" id="PTHR42759:SF1">
    <property type="entry name" value="MAGNESIUM-CHELATASE SUBUNIT CHLD"/>
    <property type="match status" value="1"/>
</dbReference>
<protein>
    <submittedName>
        <fullName evidence="2">MoxR family ATPase</fullName>
    </submittedName>
</protein>